<evidence type="ECO:0000256" key="7">
    <source>
        <dbReference type="ARBA" id="ARBA00022798"/>
    </source>
</evidence>
<evidence type="ECO:0000256" key="8">
    <source>
        <dbReference type="ARBA" id="ARBA00022840"/>
    </source>
</evidence>
<dbReference type="InterPro" id="IPR018485">
    <property type="entry name" value="FGGY_C"/>
</dbReference>
<dbReference type="PROSITE" id="PS00933">
    <property type="entry name" value="FGGY_KINASES_1"/>
    <property type="match status" value="1"/>
</dbReference>
<evidence type="ECO:0000256" key="1">
    <source>
        <dbReference type="ARBA" id="ARBA00005190"/>
    </source>
</evidence>
<dbReference type="InterPro" id="IPR018483">
    <property type="entry name" value="Carb_kinase_FGGY_CS"/>
</dbReference>
<dbReference type="NCBIfam" id="TIGR01311">
    <property type="entry name" value="glycerol_kin"/>
    <property type="match status" value="1"/>
</dbReference>
<dbReference type="GO" id="GO:0006641">
    <property type="term" value="P:triglyceride metabolic process"/>
    <property type="evidence" value="ECO:0007669"/>
    <property type="project" value="TreeGrafter"/>
</dbReference>
<keyword evidence="4 10" id="KW-0808">Transferase</keyword>
<dbReference type="eggNOG" id="KOG2517">
    <property type="taxonomic scope" value="Eukaryota"/>
</dbReference>
<evidence type="ECO:0000259" key="12">
    <source>
        <dbReference type="Pfam" id="PF02782"/>
    </source>
</evidence>
<sequence length="521" mass="58764">MSCNLFAKGLSKFRFSTKKDRILLGALDQSTTGTKFVVFDSLGNQIQQDMIPHEQITQKPGWLEHNPEQILENANKAIQNTVKKLEQDGFSISQIKSIGVTNQRETVVAWNKKTGKPYNNALVWSDTRTREICKKYLEKNNGNANYYSKITGLPINTYFSSYKIRWLLENVPQIRQDLFKDVAFGNMDSWLVWNLTKGNHFTDVTNASRTSLLNIKNLKYEKSILNDFEIPEETLPKVLSSSQEFGIIQDGPLKGIPITACLGDQQAASVGHGLFNLGDSKNTYGTGCFFLVNTGTEPRFVEGGGLLTTILYKLGKNEPTVYALEGSIEAGGSSINWARDNMGLYKDFHELKDLIDKTKDTQGVYFVPAFSGLFSPFWREDAAGCILGLTMHSKKEHILRALLEGIAYRTRDVVEAFEATAGYKIDSLKIDGGLSKNKFLMQFQADILQKDIYQTKVVDSTCLGVAFAAGLSSNVYKDVEELKQYIEIETKVQYNSQFSNQAEEQYKKWKKAIQRSMDWKD</sequence>
<evidence type="ECO:0000259" key="11">
    <source>
        <dbReference type="Pfam" id="PF00370"/>
    </source>
</evidence>
<dbReference type="NCBIfam" id="NF000756">
    <property type="entry name" value="PRK00047.1"/>
    <property type="match status" value="1"/>
</dbReference>
<dbReference type="FunCoup" id="I7M8H1">
    <property type="interactions" value="22"/>
</dbReference>
<dbReference type="EC" id="2.7.1.30" evidence="3"/>
<name>I7M8H1_TETTS</name>
<dbReference type="RefSeq" id="XP_001018412.2">
    <property type="nucleotide sequence ID" value="XM_001018412.2"/>
</dbReference>
<dbReference type="InterPro" id="IPR018484">
    <property type="entry name" value="FGGY_N"/>
</dbReference>
<gene>
    <name evidence="13" type="ORF">TTHERM_00343670</name>
</gene>
<dbReference type="GeneID" id="7839071"/>
<evidence type="ECO:0000256" key="2">
    <source>
        <dbReference type="ARBA" id="ARBA00009156"/>
    </source>
</evidence>
<reference evidence="14" key="1">
    <citation type="journal article" date="2006" name="PLoS Biol.">
        <title>Macronuclear genome sequence of the ciliate Tetrahymena thermophila, a model eukaryote.</title>
        <authorList>
            <person name="Eisen J.A."/>
            <person name="Coyne R.S."/>
            <person name="Wu M."/>
            <person name="Wu D."/>
            <person name="Thiagarajan M."/>
            <person name="Wortman J.R."/>
            <person name="Badger J.H."/>
            <person name="Ren Q."/>
            <person name="Amedeo P."/>
            <person name="Jones K.M."/>
            <person name="Tallon L.J."/>
            <person name="Delcher A.L."/>
            <person name="Salzberg S.L."/>
            <person name="Silva J.C."/>
            <person name="Haas B.J."/>
            <person name="Majoros W.H."/>
            <person name="Farzad M."/>
            <person name="Carlton J.M."/>
            <person name="Smith R.K. Jr."/>
            <person name="Garg J."/>
            <person name="Pearlman R.E."/>
            <person name="Karrer K.M."/>
            <person name="Sun L."/>
            <person name="Manning G."/>
            <person name="Elde N.C."/>
            <person name="Turkewitz A.P."/>
            <person name="Asai D.J."/>
            <person name="Wilkes D.E."/>
            <person name="Wang Y."/>
            <person name="Cai H."/>
            <person name="Collins K."/>
            <person name="Stewart B.A."/>
            <person name="Lee S.R."/>
            <person name="Wilamowska K."/>
            <person name="Weinberg Z."/>
            <person name="Ruzzo W.L."/>
            <person name="Wloga D."/>
            <person name="Gaertig J."/>
            <person name="Frankel J."/>
            <person name="Tsao C.-C."/>
            <person name="Gorovsky M.A."/>
            <person name="Keeling P.J."/>
            <person name="Waller R.F."/>
            <person name="Patron N.J."/>
            <person name="Cherry J.M."/>
            <person name="Stover N.A."/>
            <person name="Krieger C.J."/>
            <person name="del Toro C."/>
            <person name="Ryder H.F."/>
            <person name="Williamson S.C."/>
            <person name="Barbeau R.A."/>
            <person name="Hamilton E.P."/>
            <person name="Orias E."/>
        </authorList>
    </citation>
    <scope>NUCLEOTIDE SEQUENCE [LARGE SCALE GENOMIC DNA]</scope>
    <source>
        <strain evidence="14">SB210</strain>
    </source>
</reference>
<evidence type="ECO:0000256" key="10">
    <source>
        <dbReference type="RuleBase" id="RU003733"/>
    </source>
</evidence>
<dbReference type="InParanoid" id="I7M8H1"/>
<keyword evidence="7" id="KW-0319">Glycerol metabolism</keyword>
<dbReference type="InterPro" id="IPR005999">
    <property type="entry name" value="Glycerol_kin"/>
</dbReference>
<feature type="domain" description="Carbohydrate kinase FGGY C-terminal" evidence="12">
    <location>
        <begin position="282"/>
        <end position="471"/>
    </location>
</feature>
<dbReference type="AlphaFoldDB" id="I7M8H1"/>
<dbReference type="GO" id="GO:0005739">
    <property type="term" value="C:mitochondrion"/>
    <property type="evidence" value="ECO:0007669"/>
    <property type="project" value="TreeGrafter"/>
</dbReference>
<keyword evidence="6 10" id="KW-0418">Kinase</keyword>
<dbReference type="UniPathway" id="UPA00618">
    <property type="reaction ID" value="UER00672"/>
</dbReference>
<dbReference type="PANTHER" id="PTHR10196:SF69">
    <property type="entry name" value="GLYCEROL KINASE"/>
    <property type="match status" value="1"/>
</dbReference>
<evidence type="ECO:0000256" key="3">
    <source>
        <dbReference type="ARBA" id="ARBA00012099"/>
    </source>
</evidence>
<evidence type="ECO:0000256" key="5">
    <source>
        <dbReference type="ARBA" id="ARBA00022741"/>
    </source>
</evidence>
<feature type="domain" description="Carbohydrate kinase FGGY N-terminal" evidence="11">
    <location>
        <begin position="25"/>
        <end position="271"/>
    </location>
</feature>
<evidence type="ECO:0000256" key="4">
    <source>
        <dbReference type="ARBA" id="ARBA00022679"/>
    </source>
</evidence>
<evidence type="ECO:0000256" key="9">
    <source>
        <dbReference type="ARBA" id="ARBA00043149"/>
    </source>
</evidence>
<evidence type="ECO:0000313" key="14">
    <source>
        <dbReference type="Proteomes" id="UP000009168"/>
    </source>
</evidence>
<dbReference type="Pfam" id="PF00370">
    <property type="entry name" value="FGGY_N"/>
    <property type="match status" value="1"/>
</dbReference>
<evidence type="ECO:0000256" key="6">
    <source>
        <dbReference type="ARBA" id="ARBA00022777"/>
    </source>
</evidence>
<dbReference type="GO" id="GO:0046167">
    <property type="term" value="P:glycerol-3-phosphate biosynthetic process"/>
    <property type="evidence" value="ECO:0007669"/>
    <property type="project" value="TreeGrafter"/>
</dbReference>
<keyword evidence="8" id="KW-0067">ATP-binding</keyword>
<keyword evidence="5" id="KW-0547">Nucleotide-binding</keyword>
<protein>
    <recommendedName>
        <fullName evidence="3">glycerol kinase</fullName>
        <ecNumber evidence="3">2.7.1.30</ecNumber>
    </recommendedName>
    <alternativeName>
        <fullName evidence="9">ATP:glycerol 3-phosphotransferase</fullName>
    </alternativeName>
</protein>
<dbReference type="GO" id="GO:0004370">
    <property type="term" value="F:glycerol kinase activity"/>
    <property type="evidence" value="ECO:0007669"/>
    <property type="project" value="UniProtKB-EC"/>
</dbReference>
<dbReference type="Pfam" id="PF02782">
    <property type="entry name" value="FGGY_C"/>
    <property type="match status" value="1"/>
</dbReference>
<dbReference type="InterPro" id="IPR042018">
    <property type="entry name" value="GK1-3_metazoan-type"/>
</dbReference>
<keyword evidence="14" id="KW-1185">Reference proteome</keyword>
<accession>I7M8H1</accession>
<dbReference type="GO" id="GO:0005524">
    <property type="term" value="F:ATP binding"/>
    <property type="evidence" value="ECO:0007669"/>
    <property type="project" value="UniProtKB-KW"/>
</dbReference>
<dbReference type="InterPro" id="IPR000577">
    <property type="entry name" value="Carb_kinase_FGGY"/>
</dbReference>
<dbReference type="PROSITE" id="PS00445">
    <property type="entry name" value="FGGY_KINASES_2"/>
    <property type="match status" value="1"/>
</dbReference>
<dbReference type="KEGG" id="tet:TTHERM_00343670"/>
<dbReference type="PANTHER" id="PTHR10196">
    <property type="entry name" value="SUGAR KINASE"/>
    <property type="match status" value="1"/>
</dbReference>
<proteinExistence type="inferred from homology"/>
<organism evidence="13 14">
    <name type="scientific">Tetrahymena thermophila (strain SB210)</name>
    <dbReference type="NCBI Taxonomy" id="312017"/>
    <lineage>
        <taxon>Eukaryota</taxon>
        <taxon>Sar</taxon>
        <taxon>Alveolata</taxon>
        <taxon>Ciliophora</taxon>
        <taxon>Intramacronucleata</taxon>
        <taxon>Oligohymenophorea</taxon>
        <taxon>Hymenostomatida</taxon>
        <taxon>Tetrahymenina</taxon>
        <taxon>Tetrahymenidae</taxon>
        <taxon>Tetrahymena</taxon>
    </lineage>
</organism>
<dbReference type="Gene3D" id="3.30.420.40">
    <property type="match status" value="2"/>
</dbReference>
<dbReference type="FunFam" id="3.30.420.40:FF:000086">
    <property type="entry name" value="Glycerol kinase"/>
    <property type="match status" value="1"/>
</dbReference>
<dbReference type="InterPro" id="IPR043129">
    <property type="entry name" value="ATPase_NBD"/>
</dbReference>
<dbReference type="OrthoDB" id="5422795at2759"/>
<dbReference type="PIRSF" id="PIRSF000538">
    <property type="entry name" value="GlpK"/>
    <property type="match status" value="1"/>
</dbReference>
<comment type="pathway">
    <text evidence="1">Polyol metabolism; glycerol degradation via glycerol kinase pathway; sn-glycerol 3-phosphate from glycerol: step 1/1.</text>
</comment>
<dbReference type="GO" id="GO:0019563">
    <property type="term" value="P:glycerol catabolic process"/>
    <property type="evidence" value="ECO:0007669"/>
    <property type="project" value="UniProtKB-UniPathway"/>
</dbReference>
<dbReference type="Proteomes" id="UP000009168">
    <property type="component" value="Unassembled WGS sequence"/>
</dbReference>
<dbReference type="EMBL" id="GG662654">
    <property type="protein sequence ID" value="EAR98167.2"/>
    <property type="molecule type" value="Genomic_DNA"/>
</dbReference>
<evidence type="ECO:0000313" key="13">
    <source>
        <dbReference type="EMBL" id="EAR98167.2"/>
    </source>
</evidence>
<dbReference type="STRING" id="312017.I7M8H1"/>
<dbReference type="SUPFAM" id="SSF53067">
    <property type="entry name" value="Actin-like ATPase domain"/>
    <property type="match status" value="2"/>
</dbReference>
<dbReference type="CDD" id="cd07792">
    <property type="entry name" value="ASKHA_NBD_FGGY_GK1-3-like"/>
    <property type="match status" value="1"/>
</dbReference>
<comment type="similarity">
    <text evidence="2 10">Belongs to the FGGY kinase family.</text>
</comment>